<evidence type="ECO:0000313" key="2">
    <source>
        <dbReference type="Proteomes" id="UP000248329"/>
    </source>
</evidence>
<name>A0AC61L4C2_9EURY</name>
<organism evidence="1 2">
    <name type="scientific">Candidatus Methanogaster sp</name>
    <dbReference type="NCBI Taxonomy" id="3386292"/>
    <lineage>
        <taxon>Archaea</taxon>
        <taxon>Methanobacteriati</taxon>
        <taxon>Methanobacteriota</taxon>
        <taxon>Stenosarchaea group</taxon>
        <taxon>Methanomicrobia</taxon>
        <taxon>Methanosarcinales</taxon>
        <taxon>ANME-2 cluster</taxon>
        <taxon>Candidatus Methanogasteraceae</taxon>
        <taxon>Candidatus Methanogaster</taxon>
    </lineage>
</organism>
<gene>
    <name evidence="1" type="ORF">C4B59_04645</name>
</gene>
<sequence>MYVKVLNAESRVILTNNVAKVLITNVVSDSSSLIFLSAFGLLDILRIGFGEVAISEAVYQEVTAKDLKGSD</sequence>
<dbReference type="EMBL" id="PQXF01000006">
    <property type="protein sequence ID" value="PXF61244.1"/>
    <property type="molecule type" value="Genomic_DNA"/>
</dbReference>
<dbReference type="Proteomes" id="UP000248329">
    <property type="component" value="Unassembled WGS sequence"/>
</dbReference>
<proteinExistence type="predicted"/>
<protein>
    <submittedName>
        <fullName evidence="1">Uncharacterized protein</fullName>
    </submittedName>
</protein>
<accession>A0AC61L4C2</accession>
<reference evidence="1" key="1">
    <citation type="submission" date="2018-01" db="EMBL/GenBank/DDBJ databases">
        <authorList>
            <person name="Krukenberg V."/>
        </authorList>
    </citation>
    <scope>NUCLEOTIDE SEQUENCE</scope>
    <source>
        <strain evidence="1">E20ANME2</strain>
    </source>
</reference>
<evidence type="ECO:0000313" key="1">
    <source>
        <dbReference type="EMBL" id="PXF61244.1"/>
    </source>
</evidence>
<comment type="caution">
    <text evidence="1">The sequence shown here is derived from an EMBL/GenBank/DDBJ whole genome shotgun (WGS) entry which is preliminary data.</text>
</comment>